<dbReference type="Proteomes" id="UP001589797">
    <property type="component" value="Unassembled WGS sequence"/>
</dbReference>
<keyword evidence="4" id="KW-0347">Helicase</keyword>
<keyword evidence="3" id="KW-0378">Hydrolase</keyword>
<dbReference type="PANTHER" id="PTHR43788:SF8">
    <property type="entry name" value="DNA-BINDING PROTEIN SMUBP-2"/>
    <property type="match status" value="1"/>
</dbReference>
<name>A0ABV6FQD6_9BACT</name>
<organism evidence="8 9">
    <name type="scientific">Fontibacter flavus</name>
    <dbReference type="NCBI Taxonomy" id="654838"/>
    <lineage>
        <taxon>Bacteria</taxon>
        <taxon>Pseudomonadati</taxon>
        <taxon>Bacteroidota</taxon>
        <taxon>Cytophagia</taxon>
        <taxon>Cytophagales</taxon>
        <taxon>Cyclobacteriaceae</taxon>
        <taxon>Fontibacter</taxon>
    </lineage>
</organism>
<protein>
    <submittedName>
        <fullName evidence="8">AAA domain-containing protein</fullName>
    </submittedName>
</protein>
<dbReference type="Pfam" id="PF13086">
    <property type="entry name" value="AAA_11"/>
    <property type="match status" value="1"/>
</dbReference>
<dbReference type="InterPro" id="IPR025103">
    <property type="entry name" value="DUF4011"/>
</dbReference>
<evidence type="ECO:0000256" key="5">
    <source>
        <dbReference type="ARBA" id="ARBA00022840"/>
    </source>
</evidence>
<accession>A0ABV6FQD6</accession>
<evidence type="ECO:0000256" key="3">
    <source>
        <dbReference type="ARBA" id="ARBA00022801"/>
    </source>
</evidence>
<dbReference type="InterPro" id="IPR047187">
    <property type="entry name" value="SF1_C_Upf1"/>
</dbReference>
<evidence type="ECO:0000256" key="2">
    <source>
        <dbReference type="ARBA" id="ARBA00022741"/>
    </source>
</evidence>
<dbReference type="InterPro" id="IPR041679">
    <property type="entry name" value="DNA2/NAM7-like_C"/>
</dbReference>
<gene>
    <name evidence="8" type="ORF">ACFFIP_04025</name>
</gene>
<dbReference type="InterPro" id="IPR041677">
    <property type="entry name" value="DNA2/NAM7_AAA_11"/>
</dbReference>
<dbReference type="InterPro" id="IPR050534">
    <property type="entry name" value="Coronavir_polyprotein_1ab"/>
</dbReference>
<evidence type="ECO:0000259" key="6">
    <source>
        <dbReference type="Pfam" id="PF13086"/>
    </source>
</evidence>
<dbReference type="Pfam" id="PF13195">
    <property type="entry name" value="DUF4011"/>
    <property type="match status" value="1"/>
</dbReference>
<sequence length="1316" mass="153863">MLKEIFQVYLNRLVDLSSRNRSLYLSRLIPSQMIDLNDLHFLNHHPAFDYIENLLSRKRSVPLIPLSDTRDEQVNVYSQRIKRLQNLVQSTESETGEKSLYVAWPYVEGKLINGQVVRCPLVFFPVDLIKEKDQWVLVKRVGDQPFLNKAFLLAYSNAYGQKNSNQLDENPIEDFSKDAIGFRNDLYQYVKQEFAIHFTTELYESKIKGFPDSSKAVDEGRLQVGKLELRPYAVLGQFSQKASFLIQDYEQLIQEEGYEDLENLFFRHFAPEEEIQAGPREDQLYLTFPLDASQEQVIKAVRSGQSVVVEGPPGTGKSQLICNLALDFISRGKKVLIVSPKRAALDVVFKRLGKIGFGNFLALVHDFRADKMELYRKIEGQIKSLDGYQDLNRTIDAIQLERQFSQISRTIEGNVEFFDEYKKALFNTEECGIPIKELYLSSQLSDDFFDMTQYYKKMPFGKIDKFLRDLKEYGFYYKKFQNSDSFWLHRVDFSDFGSSVQKRIQEVLREILEFKEEISLHFDKGRGGDISYFFILFNQKKKLSELKHHLSHAETRGIFDQIINIDPLQFDLLWLEQKMEMVKSLLSEEGVEWNVQDEEVEEYLSLALSFKGRSKGLWDQLTWALKKKKFDRIFQLLEKNGLPADDYGNEVLITRLENRLNLNHQYTLLSGKEWLHLPDKFFTFSEFNHFSTVHLDAIKGKLLLHDWEILGDFLRSQINDAKDLLEVIDFFEQKLERFELLFPKWNLYLSKIQIQHLFIQSVGEDIDSISTGIPFVFDELVAFDRLRSLLSLEDKALMEKLLEKYSESPFEEIQAKLLAGLKLSWIEHIEAKYPVLKEISTPKALSLQQELMEAVVEKWELSKYISELRVREHTYKNLEFNRLGNLLTYRELSHQVSKKRRLWSVKKLLEEFGNEVFKLIPCWLASPETVSALFPLKQDFDLVIFDESSQCYVERGFPAMLRGRQVVVAGDSKQLQPFDIYQVRLEGEEEGIETETDSLLDLVSKYFQKFWLQSHYRSEQLGLIQFSNQHFYENRLNMLPHIQLVNSEENPFSLIKTEGIWDKQMNRVEAEEVIFEIKKIQKINPEYSIGVITFNYFQMELIQDLIGKDELINLKNIAVKNIENVQGDEFDWVIFSIGYARNSSGKLIANFGMLSKKGGINRLNVAITRARKKITLITSLSSRDFKPNQLQNDGIKMLQDYISFVEDMVKGIKPEIVENKTPGYEWSWFLRNLLAQDSGILTFEKFQDSQWMDLAIKENGQYIKAVLTDDQRLYKANGAKEAFAYHALQLKEKGWPCLFYFSRQHWMGKNINDVNS</sequence>
<dbReference type="SUPFAM" id="SSF52540">
    <property type="entry name" value="P-loop containing nucleoside triphosphate hydrolases"/>
    <property type="match status" value="2"/>
</dbReference>
<dbReference type="InterPro" id="IPR027417">
    <property type="entry name" value="P-loop_NTPase"/>
</dbReference>
<keyword evidence="5" id="KW-0067">ATP-binding</keyword>
<evidence type="ECO:0000313" key="8">
    <source>
        <dbReference type="EMBL" id="MFC0261837.1"/>
    </source>
</evidence>
<evidence type="ECO:0000259" key="7">
    <source>
        <dbReference type="Pfam" id="PF13087"/>
    </source>
</evidence>
<evidence type="ECO:0000256" key="4">
    <source>
        <dbReference type="ARBA" id="ARBA00022806"/>
    </source>
</evidence>
<dbReference type="CDD" id="cd18808">
    <property type="entry name" value="SF1_C_Upf1"/>
    <property type="match status" value="1"/>
</dbReference>
<dbReference type="EMBL" id="JBHLWI010000007">
    <property type="protein sequence ID" value="MFC0261837.1"/>
    <property type="molecule type" value="Genomic_DNA"/>
</dbReference>
<evidence type="ECO:0000313" key="9">
    <source>
        <dbReference type="Proteomes" id="UP001589797"/>
    </source>
</evidence>
<dbReference type="PANTHER" id="PTHR43788">
    <property type="entry name" value="DNA2/NAM7 HELICASE FAMILY MEMBER"/>
    <property type="match status" value="1"/>
</dbReference>
<keyword evidence="2" id="KW-0547">Nucleotide-binding</keyword>
<dbReference type="RefSeq" id="WP_382386277.1">
    <property type="nucleotide sequence ID" value="NZ_JBHLWI010000007.1"/>
</dbReference>
<proteinExistence type="inferred from homology"/>
<dbReference type="Pfam" id="PF13087">
    <property type="entry name" value="AAA_12"/>
    <property type="match status" value="1"/>
</dbReference>
<reference evidence="8 9" key="1">
    <citation type="submission" date="2024-09" db="EMBL/GenBank/DDBJ databases">
        <authorList>
            <person name="Sun Q."/>
            <person name="Mori K."/>
        </authorList>
    </citation>
    <scope>NUCLEOTIDE SEQUENCE [LARGE SCALE GENOMIC DNA]</scope>
    <source>
        <strain evidence="8 9">CCM 7650</strain>
    </source>
</reference>
<dbReference type="Gene3D" id="3.40.50.300">
    <property type="entry name" value="P-loop containing nucleotide triphosphate hydrolases"/>
    <property type="match status" value="3"/>
</dbReference>
<comment type="similarity">
    <text evidence="1">Belongs to the DNA2/NAM7 helicase family.</text>
</comment>
<feature type="domain" description="DNA2/NAM7 helicase-like C-terminal" evidence="7">
    <location>
        <begin position="1003"/>
        <end position="1178"/>
    </location>
</feature>
<keyword evidence="9" id="KW-1185">Reference proteome</keyword>
<feature type="domain" description="DNA2/NAM7 helicase helicase" evidence="6">
    <location>
        <begin position="290"/>
        <end position="405"/>
    </location>
</feature>
<comment type="caution">
    <text evidence="8">The sequence shown here is derived from an EMBL/GenBank/DDBJ whole genome shotgun (WGS) entry which is preliminary data.</text>
</comment>
<evidence type="ECO:0000256" key="1">
    <source>
        <dbReference type="ARBA" id="ARBA00007913"/>
    </source>
</evidence>